<dbReference type="NCBIfam" id="TIGR02215">
    <property type="entry name" value="phage_chp_gp8"/>
    <property type="match status" value="1"/>
</dbReference>
<proteinExistence type="predicted"/>
<comment type="caution">
    <text evidence="1">The sequence shown here is derived from an EMBL/GenBank/DDBJ whole genome shotgun (WGS) entry which is preliminary data.</text>
</comment>
<accession>A0ABX1CVK6</accession>
<dbReference type="Gene3D" id="1.10.3230.30">
    <property type="entry name" value="Phage gp6-like head-tail connector protein"/>
    <property type="match status" value="1"/>
</dbReference>
<organism evidence="1 2">
    <name type="scientific">Sphingomonas corticis</name>
    <dbReference type="NCBI Taxonomy" id="2722791"/>
    <lineage>
        <taxon>Bacteria</taxon>
        <taxon>Pseudomonadati</taxon>
        <taxon>Pseudomonadota</taxon>
        <taxon>Alphaproteobacteria</taxon>
        <taxon>Sphingomonadales</taxon>
        <taxon>Sphingomonadaceae</taxon>
        <taxon>Sphingomonas</taxon>
    </lineage>
</organism>
<evidence type="ECO:0000313" key="2">
    <source>
        <dbReference type="Proteomes" id="UP000732399"/>
    </source>
</evidence>
<name>A0ABX1CVK6_9SPHN</name>
<protein>
    <recommendedName>
        <fullName evidence="3">Phage gp6-like head-tail connector protein</fullName>
    </recommendedName>
</protein>
<dbReference type="EMBL" id="JAAVJH010000018">
    <property type="protein sequence ID" value="NJR80452.1"/>
    <property type="molecule type" value="Genomic_DNA"/>
</dbReference>
<dbReference type="Proteomes" id="UP000732399">
    <property type="component" value="Unassembled WGS sequence"/>
</dbReference>
<reference evidence="1 2" key="1">
    <citation type="submission" date="2020-03" db="EMBL/GenBank/DDBJ databases">
        <authorList>
            <person name="Wang L."/>
            <person name="He N."/>
            <person name="Li Y."/>
            <person name="Fang Y."/>
            <person name="Zhang F."/>
        </authorList>
    </citation>
    <scope>NUCLEOTIDE SEQUENCE [LARGE SCALE GENOMIC DNA]</scope>
    <source>
        <strain evidence="1 2">36D10-4-7</strain>
    </source>
</reference>
<evidence type="ECO:0008006" key="3">
    <source>
        <dbReference type="Google" id="ProtNLM"/>
    </source>
</evidence>
<dbReference type="InterPro" id="IPR011738">
    <property type="entry name" value="Phage_CHP"/>
</dbReference>
<sequence length="215" mass="23166">MTIEEMRALLGLGPEFSDAYVANAYAEYIGAGGGAAGDVELIPLAIVKKHLRLEADDDAEDDLVALYLAAAIAHLDGRDGWLGRALVERVYVQTFAGFECAGRLPYPPLVAVTGVERREGDLWLPIAADQWDVVDDRLVPVGGGRWPAGAARVTYRAGYDPEAGRPLPKALQAAILIMTADLFRNRGEVASTTTSRVSMSASVEALLSPFRIWRV</sequence>
<dbReference type="CDD" id="cd08054">
    <property type="entry name" value="gp6"/>
    <property type="match status" value="1"/>
</dbReference>
<evidence type="ECO:0000313" key="1">
    <source>
        <dbReference type="EMBL" id="NJR80452.1"/>
    </source>
</evidence>
<gene>
    <name evidence="1" type="ORF">HBH26_17885</name>
</gene>
<dbReference type="RefSeq" id="WP_168136006.1">
    <property type="nucleotide sequence ID" value="NZ_JAAVJH010000018.1"/>
</dbReference>
<keyword evidence="2" id="KW-1185">Reference proteome</keyword>